<evidence type="ECO:0000256" key="3">
    <source>
        <dbReference type="ARBA" id="ARBA00004604"/>
    </source>
</evidence>
<evidence type="ECO:0000256" key="11">
    <source>
        <dbReference type="ARBA" id="ARBA00022839"/>
    </source>
</evidence>
<dbReference type="InterPro" id="IPR033770">
    <property type="entry name" value="RRP44_S1"/>
</dbReference>
<comment type="subcellular location">
    <subcellularLocation>
        <location evidence="2">Cytoplasm</location>
    </subcellularLocation>
    <subcellularLocation>
        <location evidence="3">Nucleus</location>
        <location evidence="3">Nucleolus</location>
    </subcellularLocation>
</comment>
<gene>
    <name evidence="18" type="ORF">CANARDRAFT_7533</name>
</gene>
<accession>A0A1E4T0Y8</accession>
<evidence type="ECO:0000256" key="10">
    <source>
        <dbReference type="ARBA" id="ARBA00022835"/>
    </source>
</evidence>
<dbReference type="Pfam" id="PF00773">
    <property type="entry name" value="RNB"/>
    <property type="match status" value="1"/>
</dbReference>
<dbReference type="Pfam" id="PF13638">
    <property type="entry name" value="PIN_4"/>
    <property type="match status" value="1"/>
</dbReference>
<name>A0A1E4T0Y8_9ASCO</name>
<organism evidence="18 19">
    <name type="scientific">[Candida] arabinofermentans NRRL YB-2248</name>
    <dbReference type="NCBI Taxonomy" id="983967"/>
    <lineage>
        <taxon>Eukaryota</taxon>
        <taxon>Fungi</taxon>
        <taxon>Dikarya</taxon>
        <taxon>Ascomycota</taxon>
        <taxon>Saccharomycotina</taxon>
        <taxon>Pichiomycetes</taxon>
        <taxon>Pichiales</taxon>
        <taxon>Pichiaceae</taxon>
        <taxon>Ogataea</taxon>
        <taxon>Ogataea/Candida clade</taxon>
    </lineage>
</organism>
<evidence type="ECO:0000256" key="7">
    <source>
        <dbReference type="ARBA" id="ARBA00022722"/>
    </source>
</evidence>
<dbReference type="InterPro" id="IPR033771">
    <property type="entry name" value="Rrp44_CSD1"/>
</dbReference>
<dbReference type="InterPro" id="IPR001900">
    <property type="entry name" value="RNase_II/R"/>
</dbReference>
<dbReference type="GO" id="GO:0071031">
    <property type="term" value="P:nuclear mRNA surveillance of mRNA 3'-end processing"/>
    <property type="evidence" value="ECO:0007669"/>
    <property type="project" value="TreeGrafter"/>
</dbReference>
<evidence type="ECO:0000256" key="12">
    <source>
        <dbReference type="ARBA" id="ARBA00022884"/>
    </source>
</evidence>
<evidence type="ECO:0000256" key="5">
    <source>
        <dbReference type="ARBA" id="ARBA00022490"/>
    </source>
</evidence>
<dbReference type="SUPFAM" id="SSF88723">
    <property type="entry name" value="PIN domain-like"/>
    <property type="match status" value="1"/>
</dbReference>
<dbReference type="Pfam" id="PF17216">
    <property type="entry name" value="Rrp44_CSD1"/>
    <property type="match status" value="1"/>
</dbReference>
<dbReference type="Pfam" id="PF17849">
    <property type="entry name" value="OB_Dis3"/>
    <property type="match status" value="1"/>
</dbReference>
<evidence type="ECO:0000256" key="1">
    <source>
        <dbReference type="ARBA" id="ARBA00001946"/>
    </source>
</evidence>
<evidence type="ECO:0000256" key="2">
    <source>
        <dbReference type="ARBA" id="ARBA00004496"/>
    </source>
</evidence>
<dbReference type="EMBL" id="KV453852">
    <property type="protein sequence ID" value="ODV85419.1"/>
    <property type="molecule type" value="Genomic_DNA"/>
</dbReference>
<dbReference type="InterPro" id="IPR041505">
    <property type="entry name" value="Dis3_CSD2"/>
</dbReference>
<keyword evidence="6" id="KW-0698">rRNA processing</keyword>
<comment type="cofactor">
    <cofactor evidence="1">
        <name>Mg(2+)</name>
        <dbReference type="ChEBI" id="CHEBI:18420"/>
    </cofactor>
</comment>
<keyword evidence="9" id="KW-0378">Hydrolase</keyword>
<dbReference type="FunFam" id="2.40.50.700:FF:000001">
    <property type="entry name" value="Exosome complex exonuclease exoribonuclease (Rrp44)"/>
    <property type="match status" value="1"/>
</dbReference>
<keyword evidence="13" id="KW-0539">Nucleus</keyword>
<dbReference type="AlphaFoldDB" id="A0A1E4T0Y8"/>
<dbReference type="GO" id="GO:0004519">
    <property type="term" value="F:endonuclease activity"/>
    <property type="evidence" value="ECO:0007669"/>
    <property type="project" value="UniProtKB-KW"/>
</dbReference>
<dbReference type="PROSITE" id="PS01175">
    <property type="entry name" value="RIBONUCLEASE_II"/>
    <property type="match status" value="1"/>
</dbReference>
<dbReference type="GO" id="GO:0016075">
    <property type="term" value="P:rRNA catabolic process"/>
    <property type="evidence" value="ECO:0007669"/>
    <property type="project" value="TreeGrafter"/>
</dbReference>
<dbReference type="SMART" id="SM00670">
    <property type="entry name" value="PINc"/>
    <property type="match status" value="1"/>
</dbReference>
<dbReference type="GO" id="GO:0071034">
    <property type="term" value="P:CUT catabolic process"/>
    <property type="evidence" value="ECO:0007669"/>
    <property type="project" value="UniProtKB-ARBA"/>
</dbReference>
<dbReference type="InterPro" id="IPR050180">
    <property type="entry name" value="RNR_Ribonuclease"/>
</dbReference>
<keyword evidence="10" id="KW-0271">Exosome</keyword>
<dbReference type="GO" id="GO:0005730">
    <property type="term" value="C:nucleolus"/>
    <property type="evidence" value="ECO:0007669"/>
    <property type="project" value="UniProtKB-SubCell"/>
</dbReference>
<evidence type="ECO:0000313" key="19">
    <source>
        <dbReference type="Proteomes" id="UP000094801"/>
    </source>
</evidence>
<dbReference type="Gene3D" id="2.40.50.700">
    <property type="match status" value="1"/>
</dbReference>
<dbReference type="GO" id="GO:0000175">
    <property type="term" value="F:3'-5'-RNA exonuclease activity"/>
    <property type="evidence" value="ECO:0007669"/>
    <property type="project" value="TreeGrafter"/>
</dbReference>
<feature type="domain" description="RNB" evidence="17">
    <location>
        <begin position="513"/>
        <end position="846"/>
    </location>
</feature>
<dbReference type="GO" id="GO:0000176">
    <property type="term" value="C:nuclear exosome (RNase complex)"/>
    <property type="evidence" value="ECO:0007669"/>
    <property type="project" value="UniProtKB-ARBA"/>
</dbReference>
<dbReference type="FunFam" id="3.40.50.1010:FF:000010">
    <property type="entry name" value="Exosome complex exonuclease DIS3"/>
    <property type="match status" value="1"/>
</dbReference>
<evidence type="ECO:0000256" key="14">
    <source>
        <dbReference type="ARBA" id="ARBA00077930"/>
    </source>
</evidence>
<evidence type="ECO:0000259" key="17">
    <source>
        <dbReference type="SMART" id="SM00955"/>
    </source>
</evidence>
<dbReference type="Gene3D" id="3.40.50.1010">
    <property type="entry name" value="5'-nuclease"/>
    <property type="match status" value="1"/>
</dbReference>
<keyword evidence="12" id="KW-0694">RNA-binding</keyword>
<dbReference type="STRING" id="983967.A0A1E4T0Y8"/>
<keyword evidence="19" id="KW-1185">Reference proteome</keyword>
<keyword evidence="8" id="KW-0255">Endonuclease</keyword>
<dbReference type="PANTHER" id="PTHR23355">
    <property type="entry name" value="RIBONUCLEASE"/>
    <property type="match status" value="1"/>
</dbReference>
<dbReference type="Proteomes" id="UP000094801">
    <property type="component" value="Unassembled WGS sequence"/>
</dbReference>
<dbReference type="InterPro" id="IPR002716">
    <property type="entry name" value="PIN_dom"/>
</dbReference>
<dbReference type="GO" id="GO:0006364">
    <property type="term" value="P:rRNA processing"/>
    <property type="evidence" value="ECO:0007669"/>
    <property type="project" value="UniProtKB-KW"/>
</dbReference>
<dbReference type="SUPFAM" id="SSF50249">
    <property type="entry name" value="Nucleic acid-binding proteins"/>
    <property type="match status" value="4"/>
</dbReference>
<keyword evidence="11" id="KW-0269">Exonuclease</keyword>
<dbReference type="Gene3D" id="2.40.50.690">
    <property type="match status" value="1"/>
</dbReference>
<dbReference type="PANTHER" id="PTHR23355:SF35">
    <property type="entry name" value="EXOSOME COMPLEX EXONUCLEASE RRP44"/>
    <property type="match status" value="1"/>
</dbReference>
<dbReference type="InterPro" id="IPR029060">
    <property type="entry name" value="PIN-like_dom_sf"/>
</dbReference>
<evidence type="ECO:0000256" key="13">
    <source>
        <dbReference type="ARBA" id="ARBA00023242"/>
    </source>
</evidence>
<dbReference type="GO" id="GO:0000177">
    <property type="term" value="C:cytoplasmic exosome (RNase complex)"/>
    <property type="evidence" value="ECO:0007669"/>
    <property type="project" value="TreeGrafter"/>
</dbReference>
<dbReference type="OrthoDB" id="372421at2759"/>
<dbReference type="Pfam" id="PF17215">
    <property type="entry name" value="Rrp44_S1"/>
    <property type="match status" value="1"/>
</dbReference>
<evidence type="ECO:0000256" key="6">
    <source>
        <dbReference type="ARBA" id="ARBA00022552"/>
    </source>
</evidence>
<evidence type="ECO:0000256" key="8">
    <source>
        <dbReference type="ARBA" id="ARBA00022759"/>
    </source>
</evidence>
<evidence type="ECO:0000313" key="18">
    <source>
        <dbReference type="EMBL" id="ODV85419.1"/>
    </source>
</evidence>
<evidence type="ECO:0000256" key="4">
    <source>
        <dbReference type="ARBA" id="ARBA00005785"/>
    </source>
</evidence>
<reference evidence="19" key="1">
    <citation type="submission" date="2016-04" db="EMBL/GenBank/DDBJ databases">
        <title>Comparative genomics of biotechnologically important yeasts.</title>
        <authorList>
            <consortium name="DOE Joint Genome Institute"/>
            <person name="Riley R."/>
            <person name="Haridas S."/>
            <person name="Wolfe K.H."/>
            <person name="Lopes M.R."/>
            <person name="Hittinger C.T."/>
            <person name="Goker M."/>
            <person name="Salamov A."/>
            <person name="Wisecaver J."/>
            <person name="Long T.M."/>
            <person name="Aerts A.L."/>
            <person name="Barry K."/>
            <person name="Choi C."/>
            <person name="Clum A."/>
            <person name="Coughlan A.Y."/>
            <person name="Deshpande S."/>
            <person name="Douglass A.P."/>
            <person name="Hanson S.J."/>
            <person name="Klenk H.-P."/>
            <person name="Labutti K."/>
            <person name="Lapidus A."/>
            <person name="Lindquist E."/>
            <person name="Lipzen A."/>
            <person name="Meier-Kolthoff J.P."/>
            <person name="Ohm R.A."/>
            <person name="Otillar R.P."/>
            <person name="Pangilinan J."/>
            <person name="Peng Y."/>
            <person name="Rokas A."/>
            <person name="Rosa C.A."/>
            <person name="Scheuner C."/>
            <person name="Sibirny A.A."/>
            <person name="Slot J.C."/>
            <person name="Stielow J.B."/>
            <person name="Sun H."/>
            <person name="Kurtzman C.P."/>
            <person name="Blackwell M."/>
            <person name="Grigoriev I.V."/>
            <person name="Jeffries T.W."/>
        </authorList>
    </citation>
    <scope>NUCLEOTIDE SEQUENCE [LARGE SCALE GENOMIC DNA]</scope>
    <source>
        <strain evidence="19">NRRL YB-2248</strain>
    </source>
</reference>
<comment type="similarity">
    <text evidence="4 15">Belongs to the RNR ribonuclease family.</text>
</comment>
<keyword evidence="7" id="KW-0540">Nuclease</keyword>
<dbReference type="InterPro" id="IPR022966">
    <property type="entry name" value="RNase_II/R_CS"/>
</dbReference>
<dbReference type="GO" id="GO:0003723">
    <property type="term" value="F:RNA binding"/>
    <property type="evidence" value="ECO:0007669"/>
    <property type="project" value="UniProtKB-KW"/>
</dbReference>
<dbReference type="CDD" id="cd09862">
    <property type="entry name" value="PIN_Rrp44-like"/>
    <property type="match status" value="1"/>
</dbReference>
<evidence type="ECO:0000259" key="16">
    <source>
        <dbReference type="SMART" id="SM00670"/>
    </source>
</evidence>
<evidence type="ECO:0000256" key="15">
    <source>
        <dbReference type="RuleBase" id="RU003901"/>
    </source>
</evidence>
<protein>
    <recommendedName>
        <fullName evidence="14">Ribosomal RNA-processing protein 44</fullName>
    </recommendedName>
</protein>
<dbReference type="SMART" id="SM00955">
    <property type="entry name" value="RNB"/>
    <property type="match status" value="1"/>
</dbReference>
<dbReference type="Gene3D" id="2.40.50.140">
    <property type="entry name" value="Nucleic acid-binding proteins"/>
    <property type="match status" value="1"/>
</dbReference>
<feature type="domain" description="PIN" evidence="16">
    <location>
        <begin position="85"/>
        <end position="200"/>
    </location>
</feature>
<sequence>MSTVSTKRQRLSSGLKVTQKVFVRSRNGGALKVVREHYLRDDIPCSSACCQECVDYYIPDPDGKLQTPVLSDSPLTIAAENIGKHYLLLDTNVVLNAIDMLESEMAFYDVIIPQTVLEEVRNKSYPIYLRIRSICKSDQKRFVVFHNEFKSSSYLPRDKGETINDYNDRLIRQCSKFYTNHLKEAGINIILLTSDKDNIAKAQKEGIISMALDNYVSLLPNAKELEDMLPSADNFSSNVNEIKYPEYYSSSRLMGGVKNGTLFQGIINISSYNFLEGQVSVQSLPKPLLILGRENLNRSFNGDSVVVEILPKDQWKKPTNLIIDEETINKNEVGDDDENEVVISDQERRLLAQEAVKAQGSVEEEEDKKIYPTGRVVGIMKRSWRLYVGQITPHSVNGAQAGGNASKSCFVILMDRSLPKIRIRTRRAKELAGKRIVIAVDSWQSNSKYPDGHFVRTLGDVESKDAEQEALLLEHDVEYRPFSKNVLDCLPKEGHDWKVPEDLKGGDEKLAKRRDLRDKLVCSIDPPGCVDIDDALHAVQLPNGNYEVGVHIADVGHFVPAGTALDQEGASRATSVYLVDKRIDMLPMLLGTDLCSLKPYVDRFAFSTIWELDQDANIVNVEFFKSVIKSREAFAYEQAQIRIDDKTKQDPLTQGMRHLLMLSKKLKQARMDAGALNLASPEVKVHMDSETSDPGDVEIKKLLDTNSLVEEFMLLANISVAKKIYEAFPQVAMLRRHAAPPSANFEVLNDMLRVKKGMHISLESSKALAASLDRCEDKNDPYFNTLLRIMATRCMMAAEYFPAGNFGYDEFRHYGLATEIYTHFTSPIRRYCDVVAHRQLAAAIGYEPLHQLHRDKAKMDLVVKNMNKRHRNAQFAGRASIEYYVGQVMKNNESSQEGYVIKVFSNGIVVLVPKFGVESLIKLETMGDVNSGVFNEELYKLSFKTKEGKMREVSVFDKVEVFVKSELDELTGKRKAQLSLK</sequence>
<proteinExistence type="inferred from homology"/>
<evidence type="ECO:0000256" key="9">
    <source>
        <dbReference type="ARBA" id="ARBA00022801"/>
    </source>
</evidence>
<dbReference type="InterPro" id="IPR012340">
    <property type="entry name" value="NA-bd_OB-fold"/>
</dbReference>
<keyword evidence="5" id="KW-0963">Cytoplasm</keyword>